<dbReference type="FunCoup" id="K1VVA4">
    <property type="interactions" value="112"/>
</dbReference>
<dbReference type="FunFam" id="1.25.40.90:FF:000008">
    <property type="entry name" value="VHS domain protein"/>
    <property type="match status" value="1"/>
</dbReference>
<evidence type="ECO:0000256" key="5">
    <source>
        <dbReference type="ARBA" id="ARBA00053552"/>
    </source>
</evidence>
<keyword evidence="3" id="KW-0653">Protein transport</keyword>
<evidence type="ECO:0000256" key="6">
    <source>
        <dbReference type="SAM" id="MobiDB-lite"/>
    </source>
</evidence>
<protein>
    <submittedName>
        <fullName evidence="9">Vacuole transport-related protein</fullName>
    </submittedName>
</protein>
<accession>K1VVA4</accession>
<dbReference type="CDD" id="cd16998">
    <property type="entry name" value="VHS_GGA_fungi"/>
    <property type="match status" value="1"/>
</dbReference>
<dbReference type="PROSITE" id="PS50179">
    <property type="entry name" value="VHS"/>
    <property type="match status" value="1"/>
</dbReference>
<dbReference type="FunFam" id="1.20.58.160:FF:000005">
    <property type="entry name" value="Unplaced genomic scaffold supercont1.2, whole genome shotgun sequence"/>
    <property type="match status" value="1"/>
</dbReference>
<name>K1VVA4_TRIAC</name>
<feature type="compositionally biased region" description="Low complexity" evidence="6">
    <location>
        <begin position="491"/>
        <end position="522"/>
    </location>
</feature>
<evidence type="ECO:0000259" key="8">
    <source>
        <dbReference type="PROSITE" id="PS50909"/>
    </source>
</evidence>
<dbReference type="InterPro" id="IPR004152">
    <property type="entry name" value="GAT_dom"/>
</dbReference>
<comment type="subcellular location">
    <subcellularLocation>
        <location evidence="1">Golgi apparatus</location>
        <location evidence="1">trans-Golgi network</location>
    </subcellularLocation>
</comment>
<dbReference type="PANTHER" id="PTHR47180">
    <property type="entry name" value="ADP-RIBOSYLATION FACTOR-BINDING PROTEIN GGA1-RELATED"/>
    <property type="match status" value="1"/>
</dbReference>
<dbReference type="SMART" id="SM00288">
    <property type="entry name" value="VHS"/>
    <property type="match status" value="1"/>
</dbReference>
<dbReference type="SUPFAM" id="SSF48464">
    <property type="entry name" value="ENTH/VHS domain"/>
    <property type="match status" value="1"/>
</dbReference>
<comment type="function">
    <text evidence="5">May play a role in the regulation of membrane traffic through the trans-Golgi network.</text>
</comment>
<feature type="compositionally biased region" description="Polar residues" evidence="6">
    <location>
        <begin position="365"/>
        <end position="377"/>
    </location>
</feature>
<evidence type="ECO:0000256" key="4">
    <source>
        <dbReference type="ARBA" id="ARBA00023034"/>
    </source>
</evidence>
<organism evidence="9 10">
    <name type="scientific">Trichosporon asahii var. asahii (strain CBS 8904)</name>
    <name type="common">Yeast</name>
    <dbReference type="NCBI Taxonomy" id="1220162"/>
    <lineage>
        <taxon>Eukaryota</taxon>
        <taxon>Fungi</taxon>
        <taxon>Dikarya</taxon>
        <taxon>Basidiomycota</taxon>
        <taxon>Agaricomycotina</taxon>
        <taxon>Tremellomycetes</taxon>
        <taxon>Trichosporonales</taxon>
        <taxon>Trichosporonaceae</taxon>
        <taxon>Trichosporon</taxon>
    </lineage>
</organism>
<dbReference type="Pfam" id="PF00790">
    <property type="entry name" value="VHS"/>
    <property type="match status" value="1"/>
</dbReference>
<dbReference type="CDD" id="cd14235">
    <property type="entry name" value="GAT_GGA_fungi"/>
    <property type="match status" value="1"/>
</dbReference>
<dbReference type="GO" id="GO:0006896">
    <property type="term" value="P:Golgi to vacuole transport"/>
    <property type="evidence" value="ECO:0007669"/>
    <property type="project" value="UniProtKB-ARBA"/>
</dbReference>
<evidence type="ECO:0000256" key="2">
    <source>
        <dbReference type="ARBA" id="ARBA00022448"/>
    </source>
</evidence>
<reference evidence="9 10" key="1">
    <citation type="journal article" date="2012" name="Eukaryot. Cell">
        <title>Genome sequence of the Trichosporon asahii environmental strain CBS 8904.</title>
        <authorList>
            <person name="Yang R.Y."/>
            <person name="Li H.T."/>
            <person name="Zhu H."/>
            <person name="Zhou G.P."/>
            <person name="Wang M."/>
            <person name="Wang L."/>
        </authorList>
    </citation>
    <scope>NUCLEOTIDE SEQUENCE [LARGE SCALE GENOMIC DNA]</scope>
    <source>
        <strain evidence="9 10">CBS 8904</strain>
    </source>
</reference>
<keyword evidence="4" id="KW-0333">Golgi apparatus</keyword>
<dbReference type="Gene3D" id="1.20.58.160">
    <property type="match status" value="1"/>
</dbReference>
<dbReference type="GO" id="GO:0005829">
    <property type="term" value="C:cytosol"/>
    <property type="evidence" value="ECO:0007669"/>
    <property type="project" value="GOC"/>
</dbReference>
<dbReference type="GO" id="GO:0043328">
    <property type="term" value="P:protein transport to vacuole involved in ubiquitin-dependent protein catabolic process via the multivesicular body sorting pathway"/>
    <property type="evidence" value="ECO:0007669"/>
    <property type="project" value="TreeGrafter"/>
</dbReference>
<dbReference type="HOGENOM" id="CLU_017092_1_0_1"/>
<feature type="region of interest" description="Disordered" evidence="6">
    <location>
        <begin position="328"/>
        <end position="536"/>
    </location>
</feature>
<keyword evidence="2" id="KW-0813">Transport</keyword>
<gene>
    <name evidence="9" type="ORF">A1Q2_02277</name>
</gene>
<dbReference type="OrthoDB" id="2018246at2759"/>
<feature type="compositionally biased region" description="Low complexity" evidence="6">
    <location>
        <begin position="442"/>
        <end position="481"/>
    </location>
</feature>
<evidence type="ECO:0000313" key="10">
    <source>
        <dbReference type="Proteomes" id="UP000006757"/>
    </source>
</evidence>
<dbReference type="eggNOG" id="KOG1087">
    <property type="taxonomic scope" value="Eukaryota"/>
</dbReference>
<evidence type="ECO:0000256" key="3">
    <source>
        <dbReference type="ARBA" id="ARBA00022927"/>
    </source>
</evidence>
<dbReference type="Proteomes" id="UP000006757">
    <property type="component" value="Unassembled WGS sequence"/>
</dbReference>
<dbReference type="GO" id="GO:0035091">
    <property type="term" value="F:phosphatidylinositol binding"/>
    <property type="evidence" value="ECO:0007669"/>
    <property type="project" value="InterPro"/>
</dbReference>
<dbReference type="InterPro" id="IPR008942">
    <property type="entry name" value="ENTH_VHS"/>
</dbReference>
<feature type="compositionally biased region" description="Low complexity" evidence="6">
    <location>
        <begin position="420"/>
        <end position="434"/>
    </location>
</feature>
<dbReference type="GO" id="GO:0043130">
    <property type="term" value="F:ubiquitin binding"/>
    <property type="evidence" value="ECO:0007669"/>
    <property type="project" value="InterPro"/>
</dbReference>
<dbReference type="EMBL" id="AMBO01000250">
    <property type="protein sequence ID" value="EKD03422.1"/>
    <property type="molecule type" value="Genomic_DNA"/>
</dbReference>
<dbReference type="Pfam" id="PF03127">
    <property type="entry name" value="GAT"/>
    <property type="match status" value="1"/>
</dbReference>
<sequence>MLTSGPNRPWTNRSQVQALVDQACDPTLLSSNDVVNVELAEVINKKRANSAREATQALLVYINSRNPNQSLLALAVLDYLVKHCGYAIHLQISTKEFLNELVRRFPERPPMVVGRVMGRILEMIHEWKNTICVTSKYKDDLVHIRDMHRLLSYKGYRFKAFDAARAMANSNPNENLKSPEELEEEDRAAKSAKLQELIRRGTPRDLAAAQELMKYLAGAEPDKTVDYEKETLKELEKVQSKAVLLNDMLDNAKEDERIGVEGDVYDQVAAACKGARPKIQRWIETDTGEHEGLMDKLLVCNDLINAAIERFEAAKRGDWSAARNITVPQPGAAAGSQRSGGNDLISFDAFADDDEQPSGGLALPSGSQAAPSTTNPGFTAGGLPLDLFATPSPSGSPAPGPSTSSGPSQPRKDPMAFFNQPSQPSQPVQPQPQYGGLGGLGSLQTSTPPVQSQSPFFQQSQPTPPLFGGSQPSASASPAGGNFPGYSVPTSSNGFSSPSGFPAQQQPAQSTPQAQQQQQQQPKKNDAFADLVDLMG</sequence>
<feature type="domain" description="GAT" evidence="8">
    <location>
        <begin position="187"/>
        <end position="316"/>
    </location>
</feature>
<dbReference type="GO" id="GO:0005802">
    <property type="term" value="C:trans-Golgi network"/>
    <property type="evidence" value="ECO:0007669"/>
    <property type="project" value="TreeGrafter"/>
</dbReference>
<dbReference type="Gene3D" id="1.25.40.90">
    <property type="match status" value="1"/>
</dbReference>
<feature type="domain" description="VHS" evidence="7">
    <location>
        <begin position="23"/>
        <end position="159"/>
    </location>
</feature>
<dbReference type="OMA" id="YVERCCH"/>
<dbReference type="SUPFAM" id="SSF89009">
    <property type="entry name" value="GAT-like domain"/>
    <property type="match status" value="1"/>
</dbReference>
<proteinExistence type="predicted"/>
<dbReference type="InterPro" id="IPR038425">
    <property type="entry name" value="GAT_sf"/>
</dbReference>
<dbReference type="STRING" id="1220162.K1VVA4"/>
<dbReference type="AlphaFoldDB" id="K1VVA4"/>
<dbReference type="InParanoid" id="K1VVA4"/>
<comment type="caution">
    <text evidence="9">The sequence shown here is derived from an EMBL/GenBank/DDBJ whole genome shotgun (WGS) entry which is preliminary data.</text>
</comment>
<dbReference type="GO" id="GO:0006895">
    <property type="term" value="P:Golgi to endosome transport"/>
    <property type="evidence" value="ECO:0007669"/>
    <property type="project" value="TreeGrafter"/>
</dbReference>
<dbReference type="PROSITE" id="PS50909">
    <property type="entry name" value="GAT"/>
    <property type="match status" value="1"/>
</dbReference>
<dbReference type="InterPro" id="IPR002014">
    <property type="entry name" value="VHS_dom"/>
</dbReference>
<evidence type="ECO:0000259" key="7">
    <source>
        <dbReference type="PROSITE" id="PS50179"/>
    </source>
</evidence>
<evidence type="ECO:0000313" key="9">
    <source>
        <dbReference type="EMBL" id="EKD03422.1"/>
    </source>
</evidence>
<evidence type="ECO:0000256" key="1">
    <source>
        <dbReference type="ARBA" id="ARBA00004601"/>
    </source>
</evidence>
<keyword evidence="10" id="KW-1185">Reference proteome</keyword>
<dbReference type="InterPro" id="IPR052653">
    <property type="entry name" value="ARF-binding"/>
</dbReference>
<dbReference type="PANTHER" id="PTHR47180:SF1">
    <property type="entry name" value="ADP-RIBOSYLATION FACTOR-BINDING PROTEIN GGA1-RELATED"/>
    <property type="match status" value="1"/>
</dbReference>